<comment type="catalytic activity">
    <reaction evidence="11">
        <text>2-oxo-dATP + H2O = 2-oxo-dAMP + diphosphate + H(+)</text>
        <dbReference type="Rhea" id="RHEA:31583"/>
        <dbReference type="ChEBI" id="CHEBI:15377"/>
        <dbReference type="ChEBI" id="CHEBI:15378"/>
        <dbReference type="ChEBI" id="CHEBI:33019"/>
        <dbReference type="ChEBI" id="CHEBI:63212"/>
        <dbReference type="ChEBI" id="CHEBI:77897"/>
        <dbReference type="EC" id="3.6.1.56"/>
    </reaction>
    <physiologicalReaction direction="left-to-right" evidence="11">
        <dbReference type="Rhea" id="RHEA:31584"/>
    </physiologicalReaction>
</comment>
<comment type="catalytic activity">
    <reaction evidence="10">
        <text>8-oxo-dATP + H2O = 8-oxo-dAMP + diphosphate + H(+)</text>
        <dbReference type="Rhea" id="RHEA:65396"/>
        <dbReference type="ChEBI" id="CHEBI:15377"/>
        <dbReference type="ChEBI" id="CHEBI:15378"/>
        <dbReference type="ChEBI" id="CHEBI:33019"/>
        <dbReference type="ChEBI" id="CHEBI:71361"/>
        <dbReference type="ChEBI" id="CHEBI:172871"/>
    </reaction>
    <physiologicalReaction direction="left-to-right" evidence="10">
        <dbReference type="Rhea" id="RHEA:65397"/>
    </physiologicalReaction>
</comment>
<dbReference type="GO" id="GO:0008828">
    <property type="term" value="F:dATP diphosphatase activity"/>
    <property type="evidence" value="ECO:0007669"/>
    <property type="project" value="UniProtKB-EC"/>
</dbReference>
<keyword evidence="6" id="KW-0479">Metal-binding</keyword>
<dbReference type="InterPro" id="IPR020084">
    <property type="entry name" value="NUDIX_hydrolase_CS"/>
</dbReference>
<dbReference type="PROSITE" id="PS00893">
    <property type="entry name" value="NUDIX_BOX"/>
    <property type="match status" value="1"/>
</dbReference>
<comment type="catalytic activity">
    <reaction evidence="13">
        <text>2-oxo-ATP + H2O = 2-oxo-AMP + diphosphate + H(+)</text>
        <dbReference type="Rhea" id="RHEA:67392"/>
        <dbReference type="ChEBI" id="CHEBI:15377"/>
        <dbReference type="ChEBI" id="CHEBI:15378"/>
        <dbReference type="ChEBI" id="CHEBI:33019"/>
        <dbReference type="ChEBI" id="CHEBI:71395"/>
        <dbReference type="ChEBI" id="CHEBI:172878"/>
    </reaction>
    <physiologicalReaction direction="left-to-right" evidence="13">
        <dbReference type="Rhea" id="RHEA:67393"/>
    </physiologicalReaction>
</comment>
<comment type="catalytic activity">
    <reaction evidence="12">
        <text>8-oxo-dGTP + H2O = 8-oxo-dGMP + diphosphate + H(+)</text>
        <dbReference type="Rhea" id="RHEA:31575"/>
        <dbReference type="ChEBI" id="CHEBI:15377"/>
        <dbReference type="ChEBI" id="CHEBI:15378"/>
        <dbReference type="ChEBI" id="CHEBI:33019"/>
        <dbReference type="ChEBI" id="CHEBI:63224"/>
        <dbReference type="ChEBI" id="CHEBI:77896"/>
    </reaction>
    <physiologicalReaction direction="left-to-right" evidence="12">
        <dbReference type="Rhea" id="RHEA:31576"/>
    </physiologicalReaction>
</comment>
<feature type="region of interest" description="Disordered" evidence="26">
    <location>
        <begin position="1"/>
        <end position="23"/>
    </location>
</feature>
<evidence type="ECO:0000256" key="6">
    <source>
        <dbReference type="ARBA" id="ARBA00022723"/>
    </source>
</evidence>
<comment type="catalytic activity">
    <reaction evidence="23">
        <text>N(6)-methyl-dATP + H2O = N(6)-methyl-dAMP + diphosphate + H(+)</text>
        <dbReference type="Rhea" id="RHEA:67604"/>
        <dbReference type="ChEBI" id="CHEBI:15377"/>
        <dbReference type="ChEBI" id="CHEBI:15378"/>
        <dbReference type="ChEBI" id="CHEBI:33019"/>
        <dbReference type="ChEBI" id="CHEBI:169976"/>
        <dbReference type="ChEBI" id="CHEBI:172872"/>
    </reaction>
    <physiologicalReaction direction="left-to-right" evidence="23">
        <dbReference type="Rhea" id="RHEA:67605"/>
    </physiologicalReaction>
</comment>
<feature type="domain" description="Nudix hydrolase" evidence="27">
    <location>
        <begin position="1"/>
        <end position="113"/>
    </location>
</feature>
<evidence type="ECO:0000256" key="14">
    <source>
        <dbReference type="ARBA" id="ARBA00026103"/>
    </source>
</evidence>
<gene>
    <name evidence="28" type="ORF">A3D25_03920</name>
</gene>
<evidence type="ECO:0000256" key="19">
    <source>
        <dbReference type="ARBA" id="ARBA00031927"/>
    </source>
</evidence>
<keyword evidence="9" id="KW-0694">RNA-binding</keyword>
<dbReference type="GO" id="GO:0046872">
    <property type="term" value="F:metal ion binding"/>
    <property type="evidence" value="ECO:0007669"/>
    <property type="project" value="UniProtKB-KW"/>
</dbReference>
<name>A0A1F5KGV0_9BACT</name>
<proteinExistence type="inferred from homology"/>
<comment type="cofactor">
    <cofactor evidence="1">
        <name>Mg(2+)</name>
        <dbReference type="ChEBI" id="CHEBI:18420"/>
    </cofactor>
</comment>
<evidence type="ECO:0000256" key="21">
    <source>
        <dbReference type="ARBA" id="ARBA00048002"/>
    </source>
</evidence>
<evidence type="ECO:0000256" key="7">
    <source>
        <dbReference type="ARBA" id="ARBA00022801"/>
    </source>
</evidence>
<comment type="catalytic activity">
    <reaction evidence="21">
        <text>N(6)-methyl-ATP + H2O = N(6)-methyl-AMP + diphosphate + H(+)</text>
        <dbReference type="Rhea" id="RHEA:67608"/>
        <dbReference type="ChEBI" id="CHEBI:15377"/>
        <dbReference type="ChEBI" id="CHEBI:15378"/>
        <dbReference type="ChEBI" id="CHEBI:33019"/>
        <dbReference type="ChEBI" id="CHEBI:144842"/>
        <dbReference type="ChEBI" id="CHEBI:172873"/>
    </reaction>
    <physiologicalReaction direction="left-to-right" evidence="21">
        <dbReference type="Rhea" id="RHEA:67609"/>
    </physiologicalReaction>
</comment>
<dbReference type="Gene3D" id="3.90.79.10">
    <property type="entry name" value="Nucleoside Triphosphate Pyrophosphohydrolase"/>
    <property type="match status" value="1"/>
</dbReference>
<dbReference type="PANTHER" id="PTHR43758:SF2">
    <property type="entry name" value="OXIDIZED PURINE NUCLEOSIDE TRIPHOSPHATE HYDROLASE"/>
    <property type="match status" value="1"/>
</dbReference>
<comment type="similarity">
    <text evidence="3 25">Belongs to the Nudix hydrolase family.</text>
</comment>
<dbReference type="PRINTS" id="PR01403">
    <property type="entry name" value="8OXTPHPHTASE"/>
</dbReference>
<dbReference type="InterPro" id="IPR015797">
    <property type="entry name" value="NUDIX_hydrolase-like_dom_sf"/>
</dbReference>
<comment type="function">
    <text evidence="24">Oxidized purine nucleoside triphosphate hydrolase which is a prominent sanitizer of the oxidized nucleotide pool. Catalyzes the hydrolysis of 2-oxo-dATP (2-hydroxy-dATP) into 2-oxo-dAMP. Also has a significant hydrolase activity toward 2-oxo-ATP, 8-oxo-dGTP and 8-oxo-dATP. Through the hydrolysis of oxidized purine nucleoside triphosphates, prevents their incorporation into DNA and the subsequent transversions A:T to C:G and G:C to T:A. Also catalyzes the hydrolysis of methylated purine nucleoside triphosphate preventing their integration into DNA. Through this antimutagenic activity protects cells from oxidative stress.</text>
</comment>
<evidence type="ECO:0000256" key="3">
    <source>
        <dbReference type="ARBA" id="ARBA00005582"/>
    </source>
</evidence>
<evidence type="ECO:0000256" key="25">
    <source>
        <dbReference type="RuleBase" id="RU003476"/>
    </source>
</evidence>
<keyword evidence="7 25" id="KW-0378">Hydrolase</keyword>
<organism evidence="28 29">
    <name type="scientific">Candidatus Daviesbacteria bacterium RIFCSPHIGHO2_02_FULL_43_12</name>
    <dbReference type="NCBI Taxonomy" id="1797776"/>
    <lineage>
        <taxon>Bacteria</taxon>
        <taxon>Candidatus Daviesiibacteriota</taxon>
    </lineage>
</organism>
<dbReference type="GO" id="GO:0003723">
    <property type="term" value="F:RNA binding"/>
    <property type="evidence" value="ECO:0007669"/>
    <property type="project" value="UniProtKB-KW"/>
</dbReference>
<evidence type="ECO:0000256" key="18">
    <source>
        <dbReference type="ARBA" id="ARBA00030682"/>
    </source>
</evidence>
<evidence type="ECO:0000256" key="13">
    <source>
        <dbReference type="ARBA" id="ARBA00024596"/>
    </source>
</evidence>
<evidence type="ECO:0000259" key="27">
    <source>
        <dbReference type="PROSITE" id="PS51462"/>
    </source>
</evidence>
<dbReference type="InterPro" id="IPR020476">
    <property type="entry name" value="Nudix_hydrolase"/>
</dbReference>
<dbReference type="CDD" id="cd03427">
    <property type="entry name" value="NUDIX_MTH1_Nudt1"/>
    <property type="match status" value="1"/>
</dbReference>
<evidence type="ECO:0000256" key="2">
    <source>
        <dbReference type="ARBA" id="ARBA00004496"/>
    </source>
</evidence>
<evidence type="ECO:0000256" key="16">
    <source>
        <dbReference type="ARBA" id="ARBA00029673"/>
    </source>
</evidence>
<comment type="catalytic activity">
    <reaction evidence="22">
        <text>O(6)-methyl-dGTP + H2O = O(6)-methyl-dGMP + diphosphate + H(+)</text>
        <dbReference type="Rhea" id="RHEA:67600"/>
        <dbReference type="ChEBI" id="CHEBI:15377"/>
        <dbReference type="ChEBI" id="CHEBI:15378"/>
        <dbReference type="ChEBI" id="CHEBI:33019"/>
        <dbReference type="ChEBI" id="CHEBI:169974"/>
        <dbReference type="ChEBI" id="CHEBI:169975"/>
    </reaction>
    <physiologicalReaction direction="left-to-right" evidence="22">
        <dbReference type="Rhea" id="RHEA:67601"/>
    </physiologicalReaction>
</comment>
<evidence type="ECO:0000256" key="9">
    <source>
        <dbReference type="ARBA" id="ARBA00022884"/>
    </source>
</evidence>
<keyword evidence="8" id="KW-0460">Magnesium</keyword>
<dbReference type="EMBL" id="MFDD01000014">
    <property type="protein sequence ID" value="OGE40152.1"/>
    <property type="molecule type" value="Genomic_DNA"/>
</dbReference>
<evidence type="ECO:0000256" key="22">
    <source>
        <dbReference type="ARBA" id="ARBA00048894"/>
    </source>
</evidence>
<dbReference type="InterPro" id="IPR003563">
    <property type="entry name" value="8ODP"/>
</dbReference>
<evidence type="ECO:0000256" key="1">
    <source>
        <dbReference type="ARBA" id="ARBA00001946"/>
    </source>
</evidence>
<sequence>MKKTGFGKGKWNGVGGKVEPGESVEQAAKREALEEIGVTITISDLLKVADIQFLFPQGLDKNNNQQVSVFLVNNWQGEPTESSEMKPKWFKTSEIPYQQMWSDDKLWLPEVLRGRKISAEFTFDKKEEISKFLITDLALKPVTA</sequence>
<evidence type="ECO:0000256" key="24">
    <source>
        <dbReference type="ARBA" id="ARBA00053094"/>
    </source>
</evidence>
<evidence type="ECO:0000256" key="10">
    <source>
        <dbReference type="ARBA" id="ARBA00024448"/>
    </source>
</evidence>
<evidence type="ECO:0000256" key="23">
    <source>
        <dbReference type="ARBA" id="ARBA00049032"/>
    </source>
</evidence>
<comment type="caution">
    <text evidence="28">The sequence shown here is derived from an EMBL/GenBank/DDBJ whole genome shotgun (WGS) entry which is preliminary data.</text>
</comment>
<dbReference type="EC" id="3.6.1.56" evidence="14"/>
<accession>A0A1F5KGV0</accession>
<protein>
    <recommendedName>
        <fullName evidence="15">Oxidized purine nucleoside triphosphate hydrolase</fullName>
        <ecNumber evidence="14">3.6.1.56</ecNumber>
    </recommendedName>
    <alternativeName>
        <fullName evidence="19">2-hydroxy-dATP diphosphatase</fullName>
    </alternativeName>
    <alternativeName>
        <fullName evidence="18">7,8-dihydro-8-oxoguanine triphosphatase</fullName>
    </alternativeName>
    <alternativeName>
        <fullName evidence="17">8-oxo-dGTPase</fullName>
    </alternativeName>
    <alternativeName>
        <fullName evidence="20">Methylated purine nucleoside triphosphate hydrolase</fullName>
    </alternativeName>
    <alternativeName>
        <fullName evidence="16">Nucleoside diphosphate-linked moiety X motif 1</fullName>
    </alternativeName>
</protein>
<dbReference type="SUPFAM" id="SSF55811">
    <property type="entry name" value="Nudix"/>
    <property type="match status" value="1"/>
</dbReference>
<dbReference type="Pfam" id="PF00293">
    <property type="entry name" value="NUDIX"/>
    <property type="match status" value="1"/>
</dbReference>
<evidence type="ECO:0000256" key="17">
    <source>
        <dbReference type="ARBA" id="ARBA00030634"/>
    </source>
</evidence>
<comment type="subunit">
    <text evidence="4">Monomer.</text>
</comment>
<dbReference type="PANTHER" id="PTHR43758">
    <property type="entry name" value="7,8-DIHYDRO-8-OXOGUANINE TRIPHOSPHATASE"/>
    <property type="match status" value="1"/>
</dbReference>
<evidence type="ECO:0000256" key="11">
    <source>
        <dbReference type="ARBA" id="ARBA00024459"/>
    </source>
</evidence>
<evidence type="ECO:0000256" key="4">
    <source>
        <dbReference type="ARBA" id="ARBA00011245"/>
    </source>
</evidence>
<dbReference type="PRINTS" id="PR00502">
    <property type="entry name" value="NUDIXFAMILY"/>
</dbReference>
<keyword evidence="5" id="KW-0963">Cytoplasm</keyword>
<dbReference type="PROSITE" id="PS51462">
    <property type="entry name" value="NUDIX"/>
    <property type="match status" value="1"/>
</dbReference>
<feature type="compositionally biased region" description="Gly residues" evidence="26">
    <location>
        <begin position="1"/>
        <end position="18"/>
    </location>
</feature>
<dbReference type="InterPro" id="IPR000086">
    <property type="entry name" value="NUDIX_hydrolase_dom"/>
</dbReference>
<reference evidence="28 29" key="1">
    <citation type="journal article" date="2016" name="Nat. Commun.">
        <title>Thousands of microbial genomes shed light on interconnected biogeochemical processes in an aquifer system.</title>
        <authorList>
            <person name="Anantharaman K."/>
            <person name="Brown C.T."/>
            <person name="Hug L.A."/>
            <person name="Sharon I."/>
            <person name="Castelle C.J."/>
            <person name="Probst A.J."/>
            <person name="Thomas B.C."/>
            <person name="Singh A."/>
            <person name="Wilkins M.J."/>
            <person name="Karaoz U."/>
            <person name="Brodie E.L."/>
            <person name="Williams K.H."/>
            <person name="Hubbard S.S."/>
            <person name="Banfield J.F."/>
        </authorList>
    </citation>
    <scope>NUCLEOTIDE SEQUENCE [LARGE SCALE GENOMIC DNA]</scope>
</reference>
<evidence type="ECO:0000256" key="15">
    <source>
        <dbReference type="ARBA" id="ARBA00026218"/>
    </source>
</evidence>
<dbReference type="GO" id="GO:0008413">
    <property type="term" value="F:8-oxo-7,8-dihydroguanosine triphosphate pyrophosphatase activity"/>
    <property type="evidence" value="ECO:0007669"/>
    <property type="project" value="InterPro"/>
</dbReference>
<comment type="subcellular location">
    <subcellularLocation>
        <location evidence="2">Cytoplasm</location>
    </subcellularLocation>
</comment>
<evidence type="ECO:0000256" key="12">
    <source>
        <dbReference type="ARBA" id="ARBA00024486"/>
    </source>
</evidence>
<evidence type="ECO:0000256" key="26">
    <source>
        <dbReference type="SAM" id="MobiDB-lite"/>
    </source>
</evidence>
<dbReference type="GO" id="GO:0042262">
    <property type="term" value="P:DNA protection"/>
    <property type="evidence" value="ECO:0007669"/>
    <property type="project" value="InterPro"/>
</dbReference>
<evidence type="ECO:0000313" key="28">
    <source>
        <dbReference type="EMBL" id="OGE40152.1"/>
    </source>
</evidence>
<dbReference type="Proteomes" id="UP000177328">
    <property type="component" value="Unassembled WGS sequence"/>
</dbReference>
<dbReference type="AlphaFoldDB" id="A0A1F5KGV0"/>
<dbReference type="GO" id="GO:0005737">
    <property type="term" value="C:cytoplasm"/>
    <property type="evidence" value="ECO:0007669"/>
    <property type="project" value="UniProtKB-SubCell"/>
</dbReference>
<evidence type="ECO:0000313" key="29">
    <source>
        <dbReference type="Proteomes" id="UP000177328"/>
    </source>
</evidence>
<evidence type="ECO:0000256" key="5">
    <source>
        <dbReference type="ARBA" id="ARBA00022490"/>
    </source>
</evidence>
<evidence type="ECO:0000256" key="20">
    <source>
        <dbReference type="ARBA" id="ARBA00032071"/>
    </source>
</evidence>
<evidence type="ECO:0000256" key="8">
    <source>
        <dbReference type="ARBA" id="ARBA00022842"/>
    </source>
</evidence>